<feature type="domain" description="ABC transporter" evidence="9">
    <location>
        <begin position="373"/>
        <end position="607"/>
    </location>
</feature>
<dbReference type="PANTHER" id="PTHR43394:SF1">
    <property type="entry name" value="ATP-BINDING CASSETTE SUB-FAMILY B MEMBER 10, MITOCHONDRIAL"/>
    <property type="match status" value="1"/>
</dbReference>
<dbReference type="AlphaFoldDB" id="I2GMU2"/>
<dbReference type="SUPFAM" id="SSF52540">
    <property type="entry name" value="P-loop containing nucleoside triphosphate hydrolases"/>
    <property type="match status" value="1"/>
</dbReference>
<dbReference type="CDD" id="cd03254">
    <property type="entry name" value="ABCC_Glucan_exporter_like"/>
    <property type="match status" value="1"/>
</dbReference>
<feature type="transmembrane region" description="Helical" evidence="8">
    <location>
        <begin position="198"/>
        <end position="215"/>
    </location>
</feature>
<keyword evidence="4" id="KW-0547">Nucleotide-binding</keyword>
<proteinExistence type="predicted"/>
<dbReference type="CDD" id="cd18544">
    <property type="entry name" value="ABC_6TM_TmrA_like"/>
    <property type="match status" value="1"/>
</dbReference>
<dbReference type="PROSITE" id="PS00211">
    <property type="entry name" value="ABC_TRANSPORTER_1"/>
    <property type="match status" value="1"/>
</dbReference>
<keyword evidence="12" id="KW-1185">Reference proteome</keyword>
<feature type="transmembrane region" description="Helical" evidence="8">
    <location>
        <begin position="57"/>
        <end position="82"/>
    </location>
</feature>
<comment type="caution">
    <text evidence="11">The sequence shown here is derived from an EMBL/GenBank/DDBJ whole genome shotgun (WGS) entry which is preliminary data.</text>
</comment>
<evidence type="ECO:0000259" key="9">
    <source>
        <dbReference type="PROSITE" id="PS50893"/>
    </source>
</evidence>
<comment type="subcellular location">
    <subcellularLocation>
        <location evidence="1">Cell membrane</location>
        <topology evidence="1">Multi-pass membrane protein</topology>
    </subcellularLocation>
</comment>
<reference evidence="11 12" key="1">
    <citation type="journal article" date="2012" name="J. Bacteriol.">
        <title>Genome Sequence of the Filamentous Bacterium Fibrisoma limi BUZ 3T.</title>
        <authorList>
            <person name="Filippini M."/>
            <person name="Qi W."/>
            <person name="Jaenicke S."/>
            <person name="Goesmann A."/>
            <person name="Smits T.H."/>
            <person name="Bagheri H.C."/>
        </authorList>
    </citation>
    <scope>NUCLEOTIDE SEQUENCE [LARGE SCALE GENOMIC DNA]</scope>
    <source>
        <strain evidence="12">BUZ 3T</strain>
    </source>
</reference>
<feature type="transmembrane region" description="Helical" evidence="8">
    <location>
        <begin position="309"/>
        <end position="325"/>
    </location>
</feature>
<feature type="transmembrane region" description="Helical" evidence="8">
    <location>
        <begin position="94"/>
        <end position="118"/>
    </location>
</feature>
<feature type="transmembrane region" description="Helical" evidence="8">
    <location>
        <begin position="275"/>
        <end position="297"/>
    </location>
</feature>
<evidence type="ECO:0000259" key="10">
    <source>
        <dbReference type="PROSITE" id="PS50929"/>
    </source>
</evidence>
<accession>I2GMU2</accession>
<dbReference type="InterPro" id="IPR011527">
    <property type="entry name" value="ABC1_TM_dom"/>
</dbReference>
<name>I2GMU2_9BACT</name>
<evidence type="ECO:0000256" key="3">
    <source>
        <dbReference type="ARBA" id="ARBA00022692"/>
    </source>
</evidence>
<protein>
    <submittedName>
        <fullName evidence="11">ABC transporter related protein</fullName>
    </submittedName>
</protein>
<dbReference type="PROSITE" id="PS50893">
    <property type="entry name" value="ABC_TRANSPORTER_2"/>
    <property type="match status" value="1"/>
</dbReference>
<evidence type="ECO:0000313" key="12">
    <source>
        <dbReference type="Proteomes" id="UP000009309"/>
    </source>
</evidence>
<keyword evidence="5" id="KW-0067">ATP-binding</keyword>
<dbReference type="InterPro" id="IPR036640">
    <property type="entry name" value="ABC1_TM_sf"/>
</dbReference>
<dbReference type="GO" id="GO:0005524">
    <property type="term" value="F:ATP binding"/>
    <property type="evidence" value="ECO:0007669"/>
    <property type="project" value="UniProtKB-KW"/>
</dbReference>
<dbReference type="eggNOG" id="COG1132">
    <property type="taxonomic scope" value="Bacteria"/>
</dbReference>
<evidence type="ECO:0000256" key="5">
    <source>
        <dbReference type="ARBA" id="ARBA00022840"/>
    </source>
</evidence>
<feature type="transmembrane region" description="Helical" evidence="8">
    <location>
        <begin position="173"/>
        <end position="192"/>
    </location>
</feature>
<dbReference type="SUPFAM" id="SSF90123">
    <property type="entry name" value="ABC transporter transmembrane region"/>
    <property type="match status" value="1"/>
</dbReference>
<feature type="domain" description="ABC transmembrane type-1" evidence="10">
    <location>
        <begin position="59"/>
        <end position="340"/>
    </location>
</feature>
<keyword evidence="6 8" id="KW-1133">Transmembrane helix</keyword>
<dbReference type="GO" id="GO:0016887">
    <property type="term" value="F:ATP hydrolysis activity"/>
    <property type="evidence" value="ECO:0007669"/>
    <property type="project" value="InterPro"/>
</dbReference>
<evidence type="ECO:0000256" key="6">
    <source>
        <dbReference type="ARBA" id="ARBA00022989"/>
    </source>
</evidence>
<evidence type="ECO:0000256" key="7">
    <source>
        <dbReference type="ARBA" id="ARBA00023136"/>
    </source>
</evidence>
<evidence type="ECO:0000256" key="8">
    <source>
        <dbReference type="SAM" id="Phobius"/>
    </source>
</evidence>
<keyword evidence="3 8" id="KW-0812">Transmembrane</keyword>
<keyword evidence="7 8" id="KW-0472">Membrane</keyword>
<dbReference type="GO" id="GO:0015421">
    <property type="term" value="F:ABC-type oligopeptide transporter activity"/>
    <property type="evidence" value="ECO:0007669"/>
    <property type="project" value="TreeGrafter"/>
</dbReference>
<evidence type="ECO:0000313" key="11">
    <source>
        <dbReference type="EMBL" id="CCH55220.1"/>
    </source>
</evidence>
<dbReference type="Pfam" id="PF00664">
    <property type="entry name" value="ABC_membrane"/>
    <property type="match status" value="1"/>
</dbReference>
<dbReference type="Pfam" id="PF00005">
    <property type="entry name" value="ABC_tran"/>
    <property type="match status" value="1"/>
</dbReference>
<gene>
    <name evidence="11" type="ORF">BN8_04462</name>
</gene>
<dbReference type="EMBL" id="CAIT01000009">
    <property type="protein sequence ID" value="CCH55220.1"/>
    <property type="molecule type" value="Genomic_DNA"/>
</dbReference>
<dbReference type="STRING" id="1185876.BN8_04462"/>
<dbReference type="PROSITE" id="PS50929">
    <property type="entry name" value="ABC_TM1F"/>
    <property type="match status" value="1"/>
</dbReference>
<evidence type="ECO:0000256" key="2">
    <source>
        <dbReference type="ARBA" id="ARBA00022448"/>
    </source>
</evidence>
<dbReference type="InterPro" id="IPR003439">
    <property type="entry name" value="ABC_transporter-like_ATP-bd"/>
</dbReference>
<dbReference type="Gene3D" id="1.20.1560.10">
    <property type="entry name" value="ABC transporter type 1, transmembrane domain"/>
    <property type="match status" value="1"/>
</dbReference>
<dbReference type="PANTHER" id="PTHR43394">
    <property type="entry name" value="ATP-DEPENDENT PERMEASE MDL1, MITOCHONDRIAL"/>
    <property type="match status" value="1"/>
</dbReference>
<keyword evidence="2" id="KW-0813">Transport</keyword>
<evidence type="ECO:0000256" key="4">
    <source>
        <dbReference type="ARBA" id="ARBA00022741"/>
    </source>
</evidence>
<dbReference type="InterPro" id="IPR003593">
    <property type="entry name" value="AAA+_ATPase"/>
</dbReference>
<dbReference type="GO" id="GO:0005886">
    <property type="term" value="C:plasma membrane"/>
    <property type="evidence" value="ECO:0007669"/>
    <property type="project" value="UniProtKB-SubCell"/>
</dbReference>
<organism evidence="11 12">
    <name type="scientific">Fibrisoma limi BUZ 3</name>
    <dbReference type="NCBI Taxonomy" id="1185876"/>
    <lineage>
        <taxon>Bacteria</taxon>
        <taxon>Pseudomonadati</taxon>
        <taxon>Bacteroidota</taxon>
        <taxon>Cytophagia</taxon>
        <taxon>Cytophagales</taxon>
        <taxon>Spirosomataceae</taxon>
        <taxon>Fibrisoma</taxon>
    </lineage>
</organism>
<evidence type="ECO:0000256" key="1">
    <source>
        <dbReference type="ARBA" id="ARBA00004651"/>
    </source>
</evidence>
<dbReference type="InterPro" id="IPR039421">
    <property type="entry name" value="Type_1_exporter"/>
</dbReference>
<dbReference type="FunFam" id="3.40.50.300:FF:000287">
    <property type="entry name" value="Multidrug ABC transporter ATP-binding protein"/>
    <property type="match status" value="1"/>
</dbReference>
<dbReference type="Proteomes" id="UP000009309">
    <property type="component" value="Unassembled WGS sequence"/>
</dbReference>
<sequence length="613" mass="69741">MNGKTLNGKLKIDFCCYPENLPFSRFPVNEEQKSGRIFDWPTLKRLYSFVRPYQSRFYLLVFIILLSASLAPLTPLLIRYTIDNEIAAGDYQGLTLMLMLMIGVLVLQAIVQFTNTYLSGWLGQHVIRDIRVQLYRKILHLRLKFFDNTPIGRLVTRSISDVETLADVFSEGMAAIAGDILQLILIVAVMFYTDWRLSAISLSMIPLMLLSTYIFKEKIKDSFNEVRAAVANLNSFVQEHITGMSIVQIFSSEKIEADKFRAINNEHRKANIRSIWYYSVYYPVADIISALGVGLVVWYGAREIINEEVTFGTVTAFVMFINLFFRPIRMLADRFNTLQMGIVSTDRILKLLDSTDYTVNNGTFVPTAMKGEVNFNNVWFAYNNEDYVLRDISFKVRAGETIAFVGATGAGKSSIINLLSRFYDINKGEILVDGVDVHDYELGALRRNIGVVLQDVFLFSDTIENNITLGDKRISREKMIEAAKLVGVHDFIERLPGGYSYNVMERGSTLSVGQRQLISFVRAMVQDPKIIVLDEATSSVDTETEEMIQNAIDKLMKGRTAIVIAHRLSTIQKANKIIVVDKGRIMEQGTHEELLQHEGFYANLYRMQYKEVV</sequence>
<dbReference type="SMART" id="SM00382">
    <property type="entry name" value="AAA"/>
    <property type="match status" value="1"/>
</dbReference>
<dbReference type="Gene3D" id="3.40.50.300">
    <property type="entry name" value="P-loop containing nucleotide triphosphate hydrolases"/>
    <property type="match status" value="1"/>
</dbReference>
<dbReference type="InterPro" id="IPR017871">
    <property type="entry name" value="ABC_transporter-like_CS"/>
</dbReference>
<dbReference type="InterPro" id="IPR027417">
    <property type="entry name" value="P-loop_NTPase"/>
</dbReference>